<comment type="similarity">
    <text evidence="4">Belongs to the HepT RNase toxin family.</text>
</comment>
<dbReference type="PANTHER" id="PTHR33397">
    <property type="entry name" value="UPF0331 PROTEIN YUTE"/>
    <property type="match status" value="1"/>
</dbReference>
<accession>A0A1I0VX54</accession>
<dbReference type="AlphaFoldDB" id="A0A1I0VX54"/>
<organism evidence="5 6">
    <name type="scientific">Clostridium frigidicarnis</name>
    <dbReference type="NCBI Taxonomy" id="84698"/>
    <lineage>
        <taxon>Bacteria</taxon>
        <taxon>Bacillati</taxon>
        <taxon>Bacillota</taxon>
        <taxon>Clostridia</taxon>
        <taxon>Eubacteriales</taxon>
        <taxon>Clostridiaceae</taxon>
        <taxon>Clostridium</taxon>
    </lineage>
</organism>
<keyword evidence="3" id="KW-0378">Hydrolase</keyword>
<dbReference type="NCBIfam" id="NF047751">
    <property type="entry name" value="HepT_toxin"/>
    <property type="match status" value="1"/>
</dbReference>
<gene>
    <name evidence="5" type="ORF">SAMN04488528_1003103</name>
</gene>
<evidence type="ECO:0000256" key="2">
    <source>
        <dbReference type="ARBA" id="ARBA00022722"/>
    </source>
</evidence>
<dbReference type="Proteomes" id="UP000198619">
    <property type="component" value="Unassembled WGS sequence"/>
</dbReference>
<sequence length="138" mass="16411">MVKREIVILRLDKIDEYIKFLDRVKNYSKNRYVEDPFIYGSSERFLQLTIECVIDIGNHVISDEGYRKPETNREIFTILYENKVINSTLRDNLSNMVSFRNILVHDYLKLDRGIVYDIIVNNLGDIKSFIKYVKKLIV</sequence>
<dbReference type="GO" id="GO:0016787">
    <property type="term" value="F:hydrolase activity"/>
    <property type="evidence" value="ECO:0007669"/>
    <property type="project" value="UniProtKB-KW"/>
</dbReference>
<dbReference type="STRING" id="84698.SAMN04488528_1003103"/>
<dbReference type="InterPro" id="IPR037038">
    <property type="entry name" value="HepT-like_sf"/>
</dbReference>
<dbReference type="RefSeq" id="WP_090038647.1">
    <property type="nucleotide sequence ID" value="NZ_FOKI01000003.1"/>
</dbReference>
<dbReference type="GO" id="GO:0110001">
    <property type="term" value="C:toxin-antitoxin complex"/>
    <property type="evidence" value="ECO:0007669"/>
    <property type="project" value="InterPro"/>
</dbReference>
<evidence type="ECO:0000256" key="4">
    <source>
        <dbReference type="ARBA" id="ARBA00024207"/>
    </source>
</evidence>
<proteinExistence type="inferred from homology"/>
<dbReference type="Gene3D" id="1.20.120.580">
    <property type="entry name" value="bsu32300-like"/>
    <property type="match status" value="1"/>
</dbReference>
<evidence type="ECO:0000256" key="1">
    <source>
        <dbReference type="ARBA" id="ARBA00022649"/>
    </source>
</evidence>
<protein>
    <submittedName>
        <fullName evidence="5">Uncharacterized conserved protein YutE, UPF0331/DUF86 family</fullName>
    </submittedName>
</protein>
<reference evidence="5 6" key="1">
    <citation type="submission" date="2016-10" db="EMBL/GenBank/DDBJ databases">
        <authorList>
            <person name="de Groot N.N."/>
        </authorList>
    </citation>
    <scope>NUCLEOTIDE SEQUENCE [LARGE SCALE GENOMIC DNA]</scope>
    <source>
        <strain evidence="5 6">DSM 12271</strain>
    </source>
</reference>
<evidence type="ECO:0000256" key="3">
    <source>
        <dbReference type="ARBA" id="ARBA00022801"/>
    </source>
</evidence>
<dbReference type="GO" id="GO:0004540">
    <property type="term" value="F:RNA nuclease activity"/>
    <property type="evidence" value="ECO:0007669"/>
    <property type="project" value="InterPro"/>
</dbReference>
<dbReference type="OrthoDB" id="9796612at2"/>
<keyword evidence="6" id="KW-1185">Reference proteome</keyword>
<evidence type="ECO:0000313" key="6">
    <source>
        <dbReference type="Proteomes" id="UP000198619"/>
    </source>
</evidence>
<evidence type="ECO:0000313" key="5">
    <source>
        <dbReference type="EMBL" id="SFA81019.1"/>
    </source>
</evidence>
<dbReference type="InterPro" id="IPR052379">
    <property type="entry name" value="Type_VII_TA_RNase"/>
</dbReference>
<dbReference type="PANTHER" id="PTHR33397:SF5">
    <property type="entry name" value="RNASE YUTE-RELATED"/>
    <property type="match status" value="1"/>
</dbReference>
<dbReference type="EMBL" id="FOKI01000003">
    <property type="protein sequence ID" value="SFA81019.1"/>
    <property type="molecule type" value="Genomic_DNA"/>
</dbReference>
<name>A0A1I0VX54_9CLOT</name>
<keyword evidence="1" id="KW-1277">Toxin-antitoxin system</keyword>
<dbReference type="Pfam" id="PF01934">
    <property type="entry name" value="HepT-like"/>
    <property type="match status" value="1"/>
</dbReference>
<keyword evidence="2" id="KW-0540">Nuclease</keyword>
<dbReference type="InterPro" id="IPR008201">
    <property type="entry name" value="HepT-like"/>
</dbReference>